<keyword evidence="3" id="KW-1185">Reference proteome</keyword>
<protein>
    <submittedName>
        <fullName evidence="2">Uncharacterized protein</fullName>
    </submittedName>
</protein>
<comment type="caution">
    <text evidence="2">The sequence shown here is derived from an EMBL/GenBank/DDBJ whole genome shotgun (WGS) entry which is preliminary data.</text>
</comment>
<dbReference type="Proteomes" id="UP001291623">
    <property type="component" value="Unassembled WGS sequence"/>
</dbReference>
<name>A0AAE1VNE6_9SOLA</name>
<proteinExistence type="predicted"/>
<evidence type="ECO:0000256" key="1">
    <source>
        <dbReference type="SAM" id="MobiDB-lite"/>
    </source>
</evidence>
<reference evidence="2" key="1">
    <citation type="submission" date="2023-12" db="EMBL/GenBank/DDBJ databases">
        <title>Genome assembly of Anisodus tanguticus.</title>
        <authorList>
            <person name="Wang Y.-J."/>
        </authorList>
    </citation>
    <scope>NUCLEOTIDE SEQUENCE</scope>
    <source>
        <strain evidence="2">KB-2021</strain>
        <tissue evidence="2">Leaf</tissue>
    </source>
</reference>
<organism evidence="2 3">
    <name type="scientific">Anisodus tanguticus</name>
    <dbReference type="NCBI Taxonomy" id="243964"/>
    <lineage>
        <taxon>Eukaryota</taxon>
        <taxon>Viridiplantae</taxon>
        <taxon>Streptophyta</taxon>
        <taxon>Embryophyta</taxon>
        <taxon>Tracheophyta</taxon>
        <taxon>Spermatophyta</taxon>
        <taxon>Magnoliopsida</taxon>
        <taxon>eudicotyledons</taxon>
        <taxon>Gunneridae</taxon>
        <taxon>Pentapetalae</taxon>
        <taxon>asterids</taxon>
        <taxon>lamiids</taxon>
        <taxon>Solanales</taxon>
        <taxon>Solanaceae</taxon>
        <taxon>Solanoideae</taxon>
        <taxon>Hyoscyameae</taxon>
        <taxon>Anisodus</taxon>
    </lineage>
</organism>
<evidence type="ECO:0000313" key="2">
    <source>
        <dbReference type="EMBL" id="KAK4367269.1"/>
    </source>
</evidence>
<sequence>MKPFVLSGVMYNKYKRSQANRISRAKQKMPHRGGSKSIATLMNEKNMMQENLRNGETSNEQSHDGVA</sequence>
<feature type="region of interest" description="Disordered" evidence="1">
    <location>
        <begin position="46"/>
        <end position="67"/>
    </location>
</feature>
<dbReference type="AlphaFoldDB" id="A0AAE1VNE6"/>
<feature type="compositionally biased region" description="Polar residues" evidence="1">
    <location>
        <begin position="46"/>
        <end position="60"/>
    </location>
</feature>
<accession>A0AAE1VNE6</accession>
<gene>
    <name evidence="2" type="ORF">RND71_015149</name>
</gene>
<dbReference type="EMBL" id="JAVYJV010000007">
    <property type="protein sequence ID" value="KAK4367269.1"/>
    <property type="molecule type" value="Genomic_DNA"/>
</dbReference>
<evidence type="ECO:0000313" key="3">
    <source>
        <dbReference type="Proteomes" id="UP001291623"/>
    </source>
</evidence>